<evidence type="ECO:0000313" key="3">
    <source>
        <dbReference type="Proteomes" id="UP000194948"/>
    </source>
</evidence>
<dbReference type="Proteomes" id="UP000194948">
    <property type="component" value="Chromosome"/>
</dbReference>
<protein>
    <recommendedName>
        <fullName evidence="1">HTH cro/C1-type domain-containing protein</fullName>
    </recommendedName>
</protein>
<reference evidence="2" key="1">
    <citation type="submission" date="2017-05" db="EMBL/GenBank/DDBJ databases">
        <authorList>
            <consortium name="The Broad Institute Genomics Platform"/>
            <consortium name="The Broad Institute Genomic Center for Infectious Diseases"/>
            <person name="Earl A."/>
            <person name="Manson A."/>
            <person name="Schwartman J."/>
            <person name="Gilmore M."/>
            <person name="Abouelleil A."/>
            <person name="Cao P."/>
            <person name="Chapman S."/>
            <person name="Cusick C."/>
            <person name="Shea T."/>
            <person name="Young S."/>
            <person name="Neafsey D."/>
            <person name="Nusbaum C."/>
            <person name="Birren B."/>
        </authorList>
    </citation>
    <scope>NUCLEOTIDE SEQUENCE</scope>
    <source>
        <strain evidence="2">7F3_DIV0205</strain>
    </source>
</reference>
<organism evidence="2 3">
    <name type="scientific">Candidatus Enterococcus palustris</name>
    <dbReference type="NCBI Taxonomy" id="1834189"/>
    <lineage>
        <taxon>Bacteria</taxon>
        <taxon>Bacillati</taxon>
        <taxon>Bacillota</taxon>
        <taxon>Bacilli</taxon>
        <taxon>Lactobacillales</taxon>
        <taxon>Enterococcaceae</taxon>
        <taxon>Enterococcus</taxon>
    </lineage>
</organism>
<accession>A0AAQ3Y4Q4</accession>
<dbReference type="InterPro" id="IPR001387">
    <property type="entry name" value="Cro/C1-type_HTH"/>
</dbReference>
<dbReference type="Gene3D" id="1.10.260.40">
    <property type="entry name" value="lambda repressor-like DNA-binding domains"/>
    <property type="match status" value="1"/>
</dbReference>
<keyword evidence="3" id="KW-1185">Reference proteome</keyword>
<evidence type="ECO:0000259" key="1">
    <source>
        <dbReference type="PROSITE" id="PS50943"/>
    </source>
</evidence>
<dbReference type="Pfam" id="PF01381">
    <property type="entry name" value="HTH_3"/>
    <property type="match status" value="1"/>
</dbReference>
<sequence length="271" mass="31382">MELDLNAAGKRIKEIRNQHKYSMALFANLVGNSSASTVNNWEKGNNLPKQERLEKIAILGNTTADWIRYGDFIEYVRKLLTEAGLRKDLDPEQLEYLIGTLEKRKITYAQDLLILTTANELFPELFETNYQLERSKQPLLIAEDLAVYKIEQDDRYRNDFLPILEELLADSTQKEINASVLFLVCNILKRTESSKNFLSIPQLFNLLSEVVTNDISYRNEIGSKVVDYTDLTKVKIKGKPLSEKTVKKKYSKIKKDFLDLLDEFHAEYNDM</sequence>
<dbReference type="GO" id="GO:0003677">
    <property type="term" value="F:DNA binding"/>
    <property type="evidence" value="ECO:0007669"/>
    <property type="project" value="InterPro"/>
</dbReference>
<dbReference type="PROSITE" id="PS50943">
    <property type="entry name" value="HTH_CROC1"/>
    <property type="match status" value="1"/>
</dbReference>
<dbReference type="CDD" id="cd00093">
    <property type="entry name" value="HTH_XRE"/>
    <property type="match status" value="1"/>
</dbReference>
<evidence type="ECO:0000313" key="2">
    <source>
        <dbReference type="EMBL" id="WYJ99261.1"/>
    </source>
</evidence>
<dbReference type="InterPro" id="IPR010982">
    <property type="entry name" value="Lambda_DNA-bd_dom_sf"/>
</dbReference>
<name>A0AAQ3Y4Q4_9ENTE</name>
<feature type="domain" description="HTH cro/C1-type" evidence="1">
    <location>
        <begin position="12"/>
        <end position="67"/>
    </location>
</feature>
<dbReference type="SUPFAM" id="SSF47413">
    <property type="entry name" value="lambda repressor-like DNA-binding domains"/>
    <property type="match status" value="1"/>
</dbReference>
<dbReference type="SMART" id="SM00530">
    <property type="entry name" value="HTH_XRE"/>
    <property type="match status" value="1"/>
</dbReference>
<gene>
    <name evidence="2" type="ORF">A5821_000338</name>
</gene>
<dbReference type="EMBL" id="CP147244">
    <property type="protein sequence ID" value="WYJ99261.1"/>
    <property type="molecule type" value="Genomic_DNA"/>
</dbReference>
<proteinExistence type="predicted"/>
<dbReference type="RefSeq" id="WP_086312787.1">
    <property type="nucleotide sequence ID" value="NZ_CP147244.1"/>
</dbReference>
<dbReference type="AlphaFoldDB" id="A0AAQ3Y4Q4"/>
<reference evidence="2" key="2">
    <citation type="submission" date="2024-03" db="EMBL/GenBank/DDBJ databases">
        <title>The Genome Sequence of Enterococcus sp. DIV0205d.</title>
        <authorList>
            <consortium name="The Broad Institute Genomics Platform"/>
            <consortium name="The Broad Institute Microbial Omics Core"/>
            <consortium name="The Broad Institute Genomic Center for Infectious Diseases"/>
            <person name="Earl A."/>
            <person name="Manson A."/>
            <person name="Gilmore M."/>
            <person name="Schwartman J."/>
            <person name="Shea T."/>
            <person name="Abouelleil A."/>
            <person name="Cao P."/>
            <person name="Chapman S."/>
            <person name="Cusick C."/>
            <person name="Young S."/>
            <person name="Neafsey D."/>
            <person name="Nusbaum C."/>
            <person name="Birren B."/>
        </authorList>
    </citation>
    <scope>NUCLEOTIDE SEQUENCE</scope>
    <source>
        <strain evidence="2">7F3_DIV0205</strain>
    </source>
</reference>